<dbReference type="Proteomes" id="UP000006833">
    <property type="component" value="Chromosome"/>
</dbReference>
<dbReference type="KEGG" id="dsh:Dshi_2196"/>
<dbReference type="OrthoDB" id="583051at2"/>
<dbReference type="AlphaFoldDB" id="A8LQR5"/>
<protein>
    <submittedName>
        <fullName evidence="1">Uncharacterized protein</fullName>
    </submittedName>
</protein>
<dbReference type="STRING" id="398580.Dshi_2196"/>
<evidence type="ECO:0000313" key="2">
    <source>
        <dbReference type="Proteomes" id="UP000006833"/>
    </source>
</evidence>
<proteinExistence type="predicted"/>
<evidence type="ECO:0000313" key="1">
    <source>
        <dbReference type="EMBL" id="ABV93932.1"/>
    </source>
</evidence>
<keyword evidence="2" id="KW-1185">Reference proteome</keyword>
<name>A8LQR5_DINSH</name>
<dbReference type="RefSeq" id="WP_012178863.1">
    <property type="nucleotide sequence ID" value="NC_009952.1"/>
</dbReference>
<organism evidence="1 2">
    <name type="scientific">Dinoroseobacter shibae (strain DSM 16493 / NCIMB 14021 / DFL 12)</name>
    <dbReference type="NCBI Taxonomy" id="398580"/>
    <lineage>
        <taxon>Bacteria</taxon>
        <taxon>Pseudomonadati</taxon>
        <taxon>Pseudomonadota</taxon>
        <taxon>Alphaproteobacteria</taxon>
        <taxon>Rhodobacterales</taxon>
        <taxon>Roseobacteraceae</taxon>
        <taxon>Dinoroseobacter</taxon>
    </lineage>
</organism>
<reference evidence="2" key="1">
    <citation type="journal article" date="2010" name="ISME J.">
        <title>The complete genome sequence of the algal symbiont Dinoroseobacter shibae: a hitchhiker's guide to life in the sea.</title>
        <authorList>
            <person name="Wagner-Dobler I."/>
            <person name="Ballhausen B."/>
            <person name="Berger M."/>
            <person name="Brinkhoff T."/>
            <person name="Buchholz I."/>
            <person name="Bunk B."/>
            <person name="Cypionka H."/>
            <person name="Daniel R."/>
            <person name="Drepper T."/>
            <person name="Gerdts G."/>
            <person name="Hahnke S."/>
            <person name="Han C."/>
            <person name="Jahn D."/>
            <person name="Kalhoefer D."/>
            <person name="Kiss H."/>
            <person name="Klenk H.P."/>
            <person name="Kyrpides N."/>
            <person name="Liebl W."/>
            <person name="Liesegang H."/>
            <person name="Meincke L."/>
            <person name="Pati A."/>
            <person name="Petersen J."/>
            <person name="Piekarski T."/>
            <person name="Pommerenke C."/>
            <person name="Pradella S."/>
            <person name="Pukall R."/>
            <person name="Rabus R."/>
            <person name="Stackebrandt E."/>
            <person name="Thole S."/>
            <person name="Thompson L."/>
            <person name="Tielen P."/>
            <person name="Tomasch J."/>
            <person name="von Jan M."/>
            <person name="Wanphrut N."/>
            <person name="Wichels A."/>
            <person name="Zech H."/>
            <person name="Simon M."/>
        </authorList>
    </citation>
    <scope>NUCLEOTIDE SEQUENCE [LARGE SCALE GENOMIC DNA]</scope>
    <source>
        <strain evidence="2">DSM 16493 / NCIMB 14021 / DFL 12</strain>
    </source>
</reference>
<accession>A8LQR5</accession>
<gene>
    <name evidence="1" type="ordered locus">Dshi_2196</name>
</gene>
<sequence length="340" mass="38846">MSRKIGQLHGVIEETSASVDCRCLYYGVDGKRCKNQAIKSHSLQRKGPLQAISEHGHVIKIGHSLKAKPFESRELFELTGVKKASTFPGFCSEHDTSLFSEIEGRKVDLCEQTALLLFIRSIAIEHYKKKLTTSLYRNMFEQLGDEIRNDRKDYLRYAIRGSSIAVKHGEERLRLYFSLLHKRIPSNFHFVAARFAETLPFSCTGATEPDSDMNGNSLFLKDPLKIKWNTISTFCGCIGGSYYFFIGGLQRYRDHRALKFLRSVDLCSRDTAAMIFTLCATHFENLYARPSWVETLKQSEIDLLKYMIMSGVAEETRSKEALSSRLSFPEHQPTEIRSKL</sequence>
<dbReference type="EMBL" id="CP000830">
    <property type="protein sequence ID" value="ABV93932.1"/>
    <property type="molecule type" value="Genomic_DNA"/>
</dbReference>
<dbReference type="eggNOG" id="COG3012">
    <property type="taxonomic scope" value="Bacteria"/>
</dbReference>
<dbReference type="HOGENOM" id="CLU_050219_1_0_5"/>